<organism evidence="3">
    <name type="scientific">Brassica campestris</name>
    <name type="common">Field mustard</name>
    <dbReference type="NCBI Taxonomy" id="3711"/>
    <lineage>
        <taxon>Eukaryota</taxon>
        <taxon>Viridiplantae</taxon>
        <taxon>Streptophyta</taxon>
        <taxon>Embryophyta</taxon>
        <taxon>Tracheophyta</taxon>
        <taxon>Spermatophyta</taxon>
        <taxon>Magnoliopsida</taxon>
        <taxon>eudicotyledons</taxon>
        <taxon>Gunneridae</taxon>
        <taxon>Pentapetalae</taxon>
        <taxon>rosids</taxon>
        <taxon>malvids</taxon>
        <taxon>Brassicales</taxon>
        <taxon>Brassicaceae</taxon>
        <taxon>Brassiceae</taxon>
        <taxon>Brassica</taxon>
    </lineage>
</organism>
<gene>
    <name evidence="3" type="ORF">BRAA01T01472Z</name>
    <name evidence="2" type="ORF">BRAPAZ1V2_A01P15460.2</name>
</gene>
<dbReference type="Proteomes" id="UP000694005">
    <property type="component" value="Chromosome A01"/>
</dbReference>
<dbReference type="AlphaFoldDB" id="A0A3P5ZRJ6"/>
<protein>
    <recommendedName>
        <fullName evidence="4">Secreted protein</fullName>
    </recommendedName>
</protein>
<keyword evidence="1" id="KW-0732">Signal</keyword>
<name>A0A3P5ZRJ6_BRACM</name>
<feature type="chain" id="PRO_5039861382" description="Secreted protein" evidence="1">
    <location>
        <begin position="18"/>
        <end position="102"/>
    </location>
</feature>
<proteinExistence type="predicted"/>
<feature type="signal peptide" evidence="1">
    <location>
        <begin position="1"/>
        <end position="17"/>
    </location>
</feature>
<sequence>MASSVLLGWLCLRHAMASKAPFRAGLSFNFHRSSPISVAVDVYSKLELSVPVECSIRHPTVILEPVKSTASLLLNHLVLLCLRQGMWLCFVFAEMHFSPFGL</sequence>
<dbReference type="EMBL" id="LS974617">
    <property type="protein sequence ID" value="CAG7887470.1"/>
    <property type="molecule type" value="Genomic_DNA"/>
</dbReference>
<evidence type="ECO:0000313" key="2">
    <source>
        <dbReference type="EMBL" id="CAG7887470.1"/>
    </source>
</evidence>
<evidence type="ECO:0000313" key="3">
    <source>
        <dbReference type="EMBL" id="VDC74970.1"/>
    </source>
</evidence>
<evidence type="ECO:0008006" key="4">
    <source>
        <dbReference type="Google" id="ProtNLM"/>
    </source>
</evidence>
<accession>A0A3P5ZRJ6</accession>
<evidence type="ECO:0000256" key="1">
    <source>
        <dbReference type="SAM" id="SignalP"/>
    </source>
</evidence>
<dbReference type="Gramene" id="A01p15460.2_BraZ1">
    <property type="protein sequence ID" value="A01p15460.2_BraZ1.CDS"/>
    <property type="gene ID" value="A01g15460.2_BraZ1"/>
</dbReference>
<dbReference type="EMBL" id="LR031571">
    <property type="protein sequence ID" value="VDC74970.1"/>
    <property type="molecule type" value="Genomic_DNA"/>
</dbReference>
<reference evidence="3" key="1">
    <citation type="submission" date="2018-11" db="EMBL/GenBank/DDBJ databases">
        <authorList>
            <consortium name="Genoscope - CEA"/>
            <person name="William W."/>
        </authorList>
    </citation>
    <scope>NUCLEOTIDE SEQUENCE</scope>
</reference>